<protein>
    <recommendedName>
        <fullName evidence="1">Immunoglobulin V-set domain-containing protein</fullName>
    </recommendedName>
</protein>
<dbReference type="Gene3D" id="2.60.40.10">
    <property type="entry name" value="Immunoglobulins"/>
    <property type="match status" value="2"/>
</dbReference>
<dbReference type="PANTHER" id="PTHR21063:SF4">
    <property type="entry name" value="CD48 ANTIGEN-RELATED"/>
    <property type="match status" value="1"/>
</dbReference>
<name>A0A673KAX2_9TELE</name>
<evidence type="ECO:0000313" key="3">
    <source>
        <dbReference type="Proteomes" id="UP000472270"/>
    </source>
</evidence>
<evidence type="ECO:0000259" key="1">
    <source>
        <dbReference type="Pfam" id="PF07686"/>
    </source>
</evidence>
<dbReference type="Ensembl" id="ENSSRHT00000061873.1">
    <property type="protein sequence ID" value="ENSSRHP00000060200.1"/>
    <property type="gene ID" value="ENSSRHG00000030129.1"/>
</dbReference>
<dbReference type="SUPFAM" id="SSF48726">
    <property type="entry name" value="Immunoglobulin"/>
    <property type="match status" value="2"/>
</dbReference>
<reference evidence="2" key="1">
    <citation type="submission" date="2025-08" db="UniProtKB">
        <authorList>
            <consortium name="Ensembl"/>
        </authorList>
    </citation>
    <scope>IDENTIFICATION</scope>
</reference>
<dbReference type="InterPro" id="IPR013783">
    <property type="entry name" value="Ig-like_fold"/>
</dbReference>
<proteinExistence type="predicted"/>
<keyword evidence="3" id="KW-1185">Reference proteome</keyword>
<dbReference type="Pfam" id="PF07686">
    <property type="entry name" value="V-set"/>
    <property type="match status" value="1"/>
</dbReference>
<dbReference type="InterPro" id="IPR013106">
    <property type="entry name" value="Ig_V-set"/>
</dbReference>
<accession>A0A673KAX2</accession>
<dbReference type="PANTHER" id="PTHR21063">
    <property type="entry name" value="LFA-3"/>
    <property type="match status" value="1"/>
</dbReference>
<sequence length="249" mass="28600">VKKGDDVTLHTDYKIQRSDQIRWMFGDKNLIAEIKEGTGEIATYDDDLDGRFRGRLKLDEQTGSLTITNFRTEHTGPYKMKINRSAEKSKNKINTNFSVKGSSSLNSVKKGEPIILVTGAKIEEDDQIQWIFEDGISIAEITERKKRFDYADERFRGKLELDIRTGDLTIIDSTVQHAGRYKLMINKVPYETFIVVVKGESLQSAMTFCCVCIKRYLTKLISDRLLRQIVGYQQSIQGFKNRNQMNVSH</sequence>
<feature type="domain" description="Immunoglobulin V-set" evidence="1">
    <location>
        <begin position="1"/>
        <end position="99"/>
    </location>
</feature>
<evidence type="ECO:0000313" key="2">
    <source>
        <dbReference type="Ensembl" id="ENSSRHP00000060200.1"/>
    </source>
</evidence>
<dbReference type="InterPro" id="IPR036179">
    <property type="entry name" value="Ig-like_dom_sf"/>
</dbReference>
<reference evidence="2" key="2">
    <citation type="submission" date="2025-09" db="UniProtKB">
        <authorList>
            <consortium name="Ensembl"/>
        </authorList>
    </citation>
    <scope>IDENTIFICATION</scope>
</reference>
<organism evidence="2 3">
    <name type="scientific">Sinocyclocheilus rhinocerous</name>
    <dbReference type="NCBI Taxonomy" id="307959"/>
    <lineage>
        <taxon>Eukaryota</taxon>
        <taxon>Metazoa</taxon>
        <taxon>Chordata</taxon>
        <taxon>Craniata</taxon>
        <taxon>Vertebrata</taxon>
        <taxon>Euteleostomi</taxon>
        <taxon>Actinopterygii</taxon>
        <taxon>Neopterygii</taxon>
        <taxon>Teleostei</taxon>
        <taxon>Ostariophysi</taxon>
        <taxon>Cypriniformes</taxon>
        <taxon>Cyprinidae</taxon>
        <taxon>Cyprininae</taxon>
        <taxon>Sinocyclocheilus</taxon>
    </lineage>
</organism>
<dbReference type="AlphaFoldDB" id="A0A673KAX2"/>
<dbReference type="Proteomes" id="UP000472270">
    <property type="component" value="Unassembled WGS sequence"/>
</dbReference>